<dbReference type="Gene3D" id="1.10.510.10">
    <property type="entry name" value="Transferase(Phosphotransferase) domain 1"/>
    <property type="match status" value="1"/>
</dbReference>
<dbReference type="EMBL" id="JAAVJD010000008">
    <property type="protein sequence ID" value="NJQ04482.1"/>
    <property type="molecule type" value="Genomic_DNA"/>
</dbReference>
<dbReference type="InterPro" id="IPR057929">
    <property type="entry name" value="RamC_N"/>
</dbReference>
<accession>A0A7X6CXR8</accession>
<dbReference type="GO" id="GO:0005524">
    <property type="term" value="F:ATP binding"/>
    <property type="evidence" value="ECO:0007669"/>
    <property type="project" value="UniProtKB-KW"/>
</dbReference>
<dbReference type="Pfam" id="PF00069">
    <property type="entry name" value="Pkinase"/>
    <property type="match status" value="1"/>
</dbReference>
<organism evidence="9 10">
    <name type="scientific">Streptomyces lonarensis</name>
    <dbReference type="NCBI Taxonomy" id="700599"/>
    <lineage>
        <taxon>Bacteria</taxon>
        <taxon>Bacillati</taxon>
        <taxon>Actinomycetota</taxon>
        <taxon>Actinomycetes</taxon>
        <taxon>Kitasatosporales</taxon>
        <taxon>Streptomycetaceae</taxon>
        <taxon>Streptomyces</taxon>
    </lineage>
</organism>
<evidence type="ECO:0000256" key="1">
    <source>
        <dbReference type="ARBA" id="ARBA00012513"/>
    </source>
</evidence>
<dbReference type="Gene3D" id="3.30.200.20">
    <property type="entry name" value="Phosphorylase Kinase, domain 1"/>
    <property type="match status" value="1"/>
</dbReference>
<proteinExistence type="predicted"/>
<dbReference type="InterPro" id="IPR058053">
    <property type="entry name" value="RamC_C"/>
</dbReference>
<dbReference type="CDD" id="cd04791">
    <property type="entry name" value="LanC_SerThrkinase"/>
    <property type="match status" value="1"/>
</dbReference>
<dbReference type="InterPro" id="IPR008266">
    <property type="entry name" value="Tyr_kinase_AS"/>
</dbReference>
<dbReference type="PANTHER" id="PTHR43289:SF6">
    <property type="entry name" value="SERINE_THREONINE-PROTEIN KINASE NEKL-3"/>
    <property type="match status" value="1"/>
</dbReference>
<dbReference type="NCBIfam" id="NF038150">
    <property type="entry name" value="lanthi_synth_IV"/>
    <property type="match status" value="1"/>
</dbReference>
<dbReference type="PROSITE" id="PS50011">
    <property type="entry name" value="PROTEIN_KINASE_DOM"/>
    <property type="match status" value="1"/>
</dbReference>
<keyword evidence="5 9" id="KW-0418">Kinase</keyword>
<dbReference type="Proteomes" id="UP000578686">
    <property type="component" value="Unassembled WGS sequence"/>
</dbReference>
<comment type="caution">
    <text evidence="9">The sequence shown here is derived from an EMBL/GenBank/DDBJ whole genome shotgun (WGS) entry which is preliminary data.</text>
</comment>
<dbReference type="GO" id="GO:0031179">
    <property type="term" value="P:peptide modification"/>
    <property type="evidence" value="ECO:0007669"/>
    <property type="project" value="InterPro"/>
</dbReference>
<evidence type="ECO:0000256" key="3">
    <source>
        <dbReference type="ARBA" id="ARBA00022679"/>
    </source>
</evidence>
<dbReference type="PRINTS" id="PR01950">
    <property type="entry name" value="LANCSUPER"/>
</dbReference>
<dbReference type="PANTHER" id="PTHR43289">
    <property type="entry name" value="MITOGEN-ACTIVATED PROTEIN KINASE KINASE KINASE 20-RELATED"/>
    <property type="match status" value="1"/>
</dbReference>
<reference evidence="9 10" key="1">
    <citation type="submission" date="2020-03" db="EMBL/GenBank/DDBJ databases">
        <title>Draft genome of Streptomyces sp. ventii, isolated from the Axial Seamount in the Pacific Ocean, and resequencing of the two type strains Streptomyces lonarensis strain NCL 716 and Streptomyces bohaiensis strain 11A07.</title>
        <authorList>
            <person name="Loughran R.M."/>
            <person name="Pfannmuller K.M."/>
            <person name="Wasson B.J."/>
            <person name="Deadmond M.C."/>
            <person name="Paddock B.E."/>
            <person name="Koyack M.J."/>
            <person name="Gallegos D.A."/>
            <person name="Mitchell E.A."/>
            <person name="Ushijima B."/>
            <person name="Saw J.H."/>
            <person name="Mcphail K.L."/>
            <person name="Videau P."/>
        </authorList>
    </citation>
    <scope>NUCLEOTIDE SEQUENCE [LARGE SCALE GENOMIC DNA]</scope>
    <source>
        <strain evidence="9 10">NCL716</strain>
    </source>
</reference>
<evidence type="ECO:0000259" key="8">
    <source>
        <dbReference type="PROSITE" id="PS50011"/>
    </source>
</evidence>
<dbReference type="GO" id="GO:0046872">
    <property type="term" value="F:metal ion binding"/>
    <property type="evidence" value="ECO:0007669"/>
    <property type="project" value="UniProtKB-KW"/>
</dbReference>
<dbReference type="Pfam" id="PF05147">
    <property type="entry name" value="LANC_like"/>
    <property type="match status" value="1"/>
</dbReference>
<dbReference type="SMART" id="SM01260">
    <property type="entry name" value="LANC_like"/>
    <property type="match status" value="1"/>
</dbReference>
<dbReference type="AlphaFoldDB" id="A0A7X6CXR8"/>
<sequence>MQAFALDVLLDRLLADEDAEGWGTDEEEVWYRVTAPGAPDRVQGWKLHVAATRLSAPEVLHRSARVLIAGGCSFKFAKNTRIVEEMTGARYDRAQCGKFLTAYPRDDAHLRELAAALDEATAGLPGPAVLSDRPYRRGGLVSYRFGAFRGVPVLTDDGVFEGRLRTPDGGTAPDVRKPWFCPPSWAELPVPGAAARPPAVASPAPVLLAGRFVVREAIRHSARGGVYRAQDQRTGAEVVIKQARAHVHSGLPAEDARDGLRREEAALRALGAVCPAVVLSFEADGHLFLAQELVPGETLNSWVKDRHADDGGLSPARAVRLARKLTGLVAAVHAAGLVHQDISPNNLMVTPDEDVRLIDPEWASAPGAWTNRVYTPGYGAPEQVRAAGPGPGPGQAVDLFGLGAVLWFVATGVAPLLPPDDPDPRAPLERLEPVSALLAPDRPALVPLTPVIRGLLHAEPEERWSTERVMRALRGAVRDRADQGGATDPSRVAYESRLGRRLVADGLTHLVRAMAAPDATATPGMPERLWPSDDFGGRTDPCNVQHGAAGVLATFTRAAALSGDGPVGGADGGSLREVCARIAGWIDVRRETIPRLLPGLYFGRSGTAWALYDAGRLLGDERLTSHAAELGRAVPVRWPNPDVCHGAAGSGFAQLHLWRATGEQSFLDRAAECAQGLALAAERDGDRVMWEVPQTVDSQLAGIRYLGFAHGVAGIGAFMLAAAEATGEDRYRELALAAGLTLAAEAERGPWGARWRADVRDKHGETMLYHWCSGASGVGTFLVRLAASTGDADMLRLAEEAGAACHGARWNSTTAACHGLAGDGQFLLDLAEAVPGGPYRRWAGEMALALDARHALREGLRVIPDESGLGLRADAQTGMAGSLDFLLRLEYGGPRPWMADAPSVGAGSAGPAAAGSRA</sequence>
<feature type="domain" description="Protein kinase" evidence="8">
    <location>
        <begin position="212"/>
        <end position="477"/>
    </location>
</feature>
<evidence type="ECO:0000256" key="5">
    <source>
        <dbReference type="ARBA" id="ARBA00022777"/>
    </source>
</evidence>
<evidence type="ECO:0000313" key="10">
    <source>
        <dbReference type="Proteomes" id="UP000578686"/>
    </source>
</evidence>
<keyword evidence="4" id="KW-0547">Nucleotide-binding</keyword>
<feature type="binding site" evidence="7">
    <location>
        <position position="772"/>
    </location>
    <ligand>
        <name>Zn(2+)</name>
        <dbReference type="ChEBI" id="CHEBI:29105"/>
    </ligand>
</feature>
<gene>
    <name evidence="9" type="ORF">HCN56_02520</name>
</gene>
<feature type="binding site" evidence="7">
    <location>
        <position position="818"/>
    </location>
    <ligand>
        <name>Zn(2+)</name>
        <dbReference type="ChEBI" id="CHEBI:29105"/>
    </ligand>
</feature>
<dbReference type="SMART" id="SM00220">
    <property type="entry name" value="S_TKc"/>
    <property type="match status" value="1"/>
</dbReference>
<evidence type="ECO:0000256" key="6">
    <source>
        <dbReference type="ARBA" id="ARBA00022840"/>
    </source>
</evidence>
<keyword evidence="7" id="KW-0862">Zinc</keyword>
<dbReference type="EC" id="2.7.11.1" evidence="1"/>
<dbReference type="Gene3D" id="1.50.10.20">
    <property type="match status" value="1"/>
</dbReference>
<dbReference type="Pfam" id="PF25816">
    <property type="entry name" value="RamC_N"/>
    <property type="match status" value="1"/>
</dbReference>
<dbReference type="RefSeq" id="WP_167967781.1">
    <property type="nucleotide sequence ID" value="NZ_BHZG01000013.1"/>
</dbReference>
<keyword evidence="6" id="KW-0067">ATP-binding</keyword>
<dbReference type="SUPFAM" id="SSF158745">
    <property type="entry name" value="LanC-like"/>
    <property type="match status" value="1"/>
</dbReference>
<evidence type="ECO:0000256" key="7">
    <source>
        <dbReference type="PIRSR" id="PIRSR607822-1"/>
    </source>
</evidence>
<keyword evidence="2" id="KW-0723">Serine/threonine-protein kinase</keyword>
<keyword evidence="3" id="KW-0808">Transferase</keyword>
<name>A0A7X6CXR8_9ACTN</name>
<dbReference type="InterPro" id="IPR007822">
    <property type="entry name" value="LANC-like"/>
</dbReference>
<dbReference type="InterPro" id="IPR011009">
    <property type="entry name" value="Kinase-like_dom_sf"/>
</dbReference>
<protein>
    <recommendedName>
        <fullName evidence="1">non-specific serine/threonine protein kinase</fullName>
        <ecNumber evidence="1">2.7.11.1</ecNumber>
    </recommendedName>
</protein>
<dbReference type="CDD" id="cd14014">
    <property type="entry name" value="STKc_PknB_like"/>
    <property type="match status" value="1"/>
</dbReference>
<dbReference type="PROSITE" id="PS00109">
    <property type="entry name" value="PROTEIN_KINASE_TYR"/>
    <property type="match status" value="1"/>
</dbReference>
<keyword evidence="10" id="KW-1185">Reference proteome</keyword>
<dbReference type="SUPFAM" id="SSF56112">
    <property type="entry name" value="Protein kinase-like (PK-like)"/>
    <property type="match status" value="1"/>
</dbReference>
<keyword evidence="7" id="KW-0479">Metal-binding</keyword>
<evidence type="ECO:0000313" key="9">
    <source>
        <dbReference type="EMBL" id="NJQ04482.1"/>
    </source>
</evidence>
<dbReference type="GO" id="GO:0004674">
    <property type="term" value="F:protein serine/threonine kinase activity"/>
    <property type="evidence" value="ECO:0007669"/>
    <property type="project" value="UniProtKB-KW"/>
</dbReference>
<dbReference type="InterPro" id="IPR000719">
    <property type="entry name" value="Prot_kinase_dom"/>
</dbReference>
<evidence type="ECO:0000256" key="2">
    <source>
        <dbReference type="ARBA" id="ARBA00022527"/>
    </source>
</evidence>
<evidence type="ECO:0000256" key="4">
    <source>
        <dbReference type="ARBA" id="ARBA00022741"/>
    </source>
</evidence>
<feature type="binding site" evidence="7">
    <location>
        <position position="817"/>
    </location>
    <ligand>
        <name>Zn(2+)</name>
        <dbReference type="ChEBI" id="CHEBI:29105"/>
    </ligand>
</feature>